<gene>
    <name evidence="2" type="ORF">Sradi_5752700</name>
</gene>
<feature type="domain" description="Retrotransposon Copia-like N-terminal" evidence="1">
    <location>
        <begin position="21"/>
        <end position="68"/>
    </location>
</feature>
<reference evidence="2" key="2">
    <citation type="journal article" date="2024" name="Plant">
        <title>Genomic evolution and insights into agronomic trait innovations of Sesamum species.</title>
        <authorList>
            <person name="Miao H."/>
            <person name="Wang L."/>
            <person name="Qu L."/>
            <person name="Liu H."/>
            <person name="Sun Y."/>
            <person name="Le M."/>
            <person name="Wang Q."/>
            <person name="Wei S."/>
            <person name="Zheng Y."/>
            <person name="Lin W."/>
            <person name="Duan Y."/>
            <person name="Cao H."/>
            <person name="Xiong S."/>
            <person name="Wang X."/>
            <person name="Wei L."/>
            <person name="Li C."/>
            <person name="Ma Q."/>
            <person name="Ju M."/>
            <person name="Zhao R."/>
            <person name="Li G."/>
            <person name="Mu C."/>
            <person name="Tian Q."/>
            <person name="Mei H."/>
            <person name="Zhang T."/>
            <person name="Gao T."/>
            <person name="Zhang H."/>
        </authorList>
    </citation>
    <scope>NUCLEOTIDE SEQUENCE</scope>
    <source>
        <strain evidence="2">G02</strain>
    </source>
</reference>
<proteinExistence type="predicted"/>
<organism evidence="2">
    <name type="scientific">Sesamum radiatum</name>
    <name type="common">Black benniseed</name>
    <dbReference type="NCBI Taxonomy" id="300843"/>
    <lineage>
        <taxon>Eukaryota</taxon>
        <taxon>Viridiplantae</taxon>
        <taxon>Streptophyta</taxon>
        <taxon>Embryophyta</taxon>
        <taxon>Tracheophyta</taxon>
        <taxon>Spermatophyta</taxon>
        <taxon>Magnoliopsida</taxon>
        <taxon>eudicotyledons</taxon>
        <taxon>Gunneridae</taxon>
        <taxon>Pentapetalae</taxon>
        <taxon>asterids</taxon>
        <taxon>lamiids</taxon>
        <taxon>Lamiales</taxon>
        <taxon>Pedaliaceae</taxon>
        <taxon>Sesamum</taxon>
    </lineage>
</organism>
<evidence type="ECO:0000313" key="2">
    <source>
        <dbReference type="EMBL" id="KAL0313534.1"/>
    </source>
</evidence>
<comment type="caution">
    <text evidence="2">The sequence shown here is derived from an EMBL/GenBank/DDBJ whole genome shotgun (WGS) entry which is preliminary data.</text>
</comment>
<dbReference type="EMBL" id="JACGWJ010000026">
    <property type="protein sequence ID" value="KAL0313534.1"/>
    <property type="molecule type" value="Genomic_DNA"/>
</dbReference>
<dbReference type="AlphaFoldDB" id="A0AAW2L3Q1"/>
<dbReference type="PANTHER" id="PTHR37610">
    <property type="entry name" value="CCHC-TYPE DOMAIN-CONTAINING PROTEIN"/>
    <property type="match status" value="1"/>
</dbReference>
<reference evidence="2" key="1">
    <citation type="submission" date="2020-06" db="EMBL/GenBank/DDBJ databases">
        <authorList>
            <person name="Li T."/>
            <person name="Hu X."/>
            <person name="Zhang T."/>
            <person name="Song X."/>
            <person name="Zhang H."/>
            <person name="Dai N."/>
            <person name="Sheng W."/>
            <person name="Hou X."/>
            <person name="Wei L."/>
        </authorList>
    </citation>
    <scope>NUCLEOTIDE SEQUENCE</scope>
    <source>
        <strain evidence="2">G02</strain>
        <tissue evidence="2">Leaf</tissue>
    </source>
</reference>
<dbReference type="InterPro" id="IPR029472">
    <property type="entry name" value="Copia-like_N"/>
</dbReference>
<protein>
    <recommendedName>
        <fullName evidence="1">Retrotransposon Copia-like N-terminal domain-containing protein</fullName>
    </recommendedName>
</protein>
<dbReference type="PANTHER" id="PTHR37610:SF40">
    <property type="entry name" value="OS01G0909600 PROTEIN"/>
    <property type="match status" value="1"/>
</dbReference>
<accession>A0AAW2L3Q1</accession>
<name>A0AAW2L3Q1_SESRA</name>
<dbReference type="Pfam" id="PF14244">
    <property type="entry name" value="Retrotran_gag_3"/>
    <property type="match status" value="1"/>
</dbReference>
<sequence length="150" mass="17063">MAETSNAGENTQIMPEKLQLHGSDHPGMVLVSAPLTGNNYLNWSFGINRALRAKMKLGFIDGTSGKPNANRPHFEQWIRVDRMVTTWILNSISKDIVEAFMYTKSSRNLWLDLEQMQWSANVSATEGNLFNDTGYCYSVFLLYKYEEVMG</sequence>
<evidence type="ECO:0000259" key="1">
    <source>
        <dbReference type="Pfam" id="PF14244"/>
    </source>
</evidence>